<protein>
    <submittedName>
        <fullName evidence="1">Uncharacterized protein</fullName>
    </submittedName>
</protein>
<dbReference type="EMBL" id="BT084352">
    <property type="protein sequence ID" value="ACR34705.1"/>
    <property type="molecule type" value="mRNA"/>
</dbReference>
<organism evidence="1">
    <name type="scientific">Zea mays</name>
    <name type="common">Maize</name>
    <dbReference type="NCBI Taxonomy" id="4577"/>
    <lineage>
        <taxon>Eukaryota</taxon>
        <taxon>Viridiplantae</taxon>
        <taxon>Streptophyta</taxon>
        <taxon>Embryophyta</taxon>
        <taxon>Tracheophyta</taxon>
        <taxon>Spermatophyta</taxon>
        <taxon>Magnoliopsida</taxon>
        <taxon>Liliopsida</taxon>
        <taxon>Poales</taxon>
        <taxon>Poaceae</taxon>
        <taxon>PACMAD clade</taxon>
        <taxon>Panicoideae</taxon>
        <taxon>Andropogonodae</taxon>
        <taxon>Andropogoneae</taxon>
        <taxon>Tripsacinae</taxon>
        <taxon>Zea</taxon>
    </lineage>
</organism>
<reference evidence="1" key="1">
    <citation type="journal article" date="2009" name="PLoS Genet.">
        <title>Sequencing, mapping, and analysis of 27,455 maize full-length cDNAs.</title>
        <authorList>
            <person name="Soderlund C."/>
            <person name="Descour A."/>
            <person name="Kudrna D."/>
            <person name="Bomhoff M."/>
            <person name="Boyd L."/>
            <person name="Currie J."/>
            <person name="Angelova A."/>
            <person name="Collura K."/>
            <person name="Wissotski M."/>
            <person name="Ashley E."/>
            <person name="Morrow D."/>
            <person name="Fernandes J."/>
            <person name="Walbot V."/>
            <person name="Yu Y."/>
        </authorList>
    </citation>
    <scope>NUCLEOTIDE SEQUENCE</scope>
    <source>
        <strain evidence="1">B73</strain>
    </source>
</reference>
<name>C4J0K5_MAIZE</name>
<evidence type="ECO:0000313" key="1">
    <source>
        <dbReference type="EMBL" id="ACR34705.1"/>
    </source>
</evidence>
<reference evidence="1" key="2">
    <citation type="submission" date="2012-06" db="EMBL/GenBank/DDBJ databases">
        <authorList>
            <person name="Yu Y."/>
            <person name="Currie J."/>
            <person name="Lomeli R."/>
            <person name="Angelova A."/>
            <person name="Collura K."/>
            <person name="Wissotski M."/>
            <person name="Campos D."/>
            <person name="Kudrna D."/>
            <person name="Golser W."/>
            <person name="Ashely E."/>
            <person name="Descour A."/>
            <person name="Fernandes J."/>
            <person name="Soderlund C."/>
            <person name="Walbot V."/>
        </authorList>
    </citation>
    <scope>NUCLEOTIDE SEQUENCE</scope>
    <source>
        <strain evidence="1">B73</strain>
    </source>
</reference>
<dbReference type="AlphaFoldDB" id="C4J0K5"/>
<sequence>MPRDGVQVQDATKLHTRIQLDALPINLLCGRCTVWIYLRGNEKLSSSFLCFCCGELVLDVLRDDVKLGQLHRVGRSPLGHPPEGADVLEHLSEWHKSIDHLEPTRLIPEAVNLSSSRVQITDNIAQVLFRSYHFNSHYRLEKPWTGFPHPLTEGSSGCDLER</sequence>
<proteinExistence type="evidence at transcript level"/>
<accession>C4J0K5</accession>